<dbReference type="GO" id="GO:0070898">
    <property type="term" value="P:RNA polymerase III preinitiation complex assembly"/>
    <property type="evidence" value="ECO:0007669"/>
    <property type="project" value="EnsemblFungi"/>
</dbReference>
<evidence type="ECO:0000256" key="2">
    <source>
        <dbReference type="SAM" id="MobiDB-lite"/>
    </source>
</evidence>
<dbReference type="GeneID" id="13887741"/>
<dbReference type="SMART" id="SM00717">
    <property type="entry name" value="SANT"/>
    <property type="match status" value="1"/>
</dbReference>
<accession>H2AZI9</accession>
<dbReference type="PIRSF" id="PIRSF037327">
    <property type="entry name" value="TFIIIB_Bdp1_fun"/>
    <property type="match status" value="1"/>
</dbReference>
<dbReference type="Gene3D" id="1.10.10.60">
    <property type="entry name" value="Homeodomain-like"/>
    <property type="match status" value="1"/>
</dbReference>
<dbReference type="InterPro" id="IPR009057">
    <property type="entry name" value="Homeodomain-like_sf"/>
</dbReference>
<dbReference type="InterPro" id="IPR017174">
    <property type="entry name" value="Bdp1_fungi"/>
</dbReference>
<dbReference type="AlphaFoldDB" id="H2AZI9"/>
<name>H2AZI9_KAZAF</name>
<dbReference type="RefSeq" id="XP_003958880.1">
    <property type="nucleotide sequence ID" value="XM_003958831.1"/>
</dbReference>
<dbReference type="eggNOG" id="KOG2009">
    <property type="taxonomic scope" value="Eukaryota"/>
</dbReference>
<dbReference type="KEGG" id="kaf:KAFR_0H03350"/>
<dbReference type="GO" id="GO:0001112">
    <property type="term" value="P:DNA-templated transcription open complex formation"/>
    <property type="evidence" value="ECO:0007669"/>
    <property type="project" value="EnsemblFungi"/>
</dbReference>
<proteinExistence type="predicted"/>
<dbReference type="PANTHER" id="PTHR22929">
    <property type="entry name" value="RNA POLYMERASE III TRANSCRIPTION INITIATION FACTOR B"/>
    <property type="match status" value="1"/>
</dbReference>
<keyword evidence="5" id="KW-1185">Reference proteome</keyword>
<feature type="coiled-coil region" evidence="1">
    <location>
        <begin position="284"/>
        <end position="329"/>
    </location>
</feature>
<dbReference type="FunCoup" id="H2AZI9">
    <property type="interactions" value="136"/>
</dbReference>
<dbReference type="CDD" id="cd00167">
    <property type="entry name" value="SANT"/>
    <property type="match status" value="1"/>
</dbReference>
<dbReference type="GO" id="GO:0000126">
    <property type="term" value="C:transcription factor TFIIIB complex"/>
    <property type="evidence" value="ECO:0007669"/>
    <property type="project" value="EnsemblFungi"/>
</dbReference>
<dbReference type="GO" id="GO:0006359">
    <property type="term" value="P:regulation of transcription by RNA polymerase III"/>
    <property type="evidence" value="ECO:0007669"/>
    <property type="project" value="EnsemblFungi"/>
</dbReference>
<feature type="compositionally biased region" description="Basic and acidic residues" evidence="2">
    <location>
        <begin position="554"/>
        <end position="567"/>
    </location>
</feature>
<feature type="region of interest" description="Disordered" evidence="2">
    <location>
        <begin position="554"/>
        <end position="581"/>
    </location>
</feature>
<dbReference type="OrthoDB" id="272624at2759"/>
<dbReference type="InterPro" id="IPR001005">
    <property type="entry name" value="SANT/Myb"/>
</dbReference>
<dbReference type="SUPFAM" id="SSF46689">
    <property type="entry name" value="Homeodomain-like"/>
    <property type="match status" value="1"/>
</dbReference>
<dbReference type="STRING" id="1071382.H2AZI9"/>
<feature type="compositionally biased region" description="Basic and acidic residues" evidence="2">
    <location>
        <begin position="40"/>
        <end position="71"/>
    </location>
</feature>
<evidence type="ECO:0000313" key="4">
    <source>
        <dbReference type="EMBL" id="CCF59745.1"/>
    </source>
</evidence>
<evidence type="ECO:0000256" key="1">
    <source>
        <dbReference type="SAM" id="Coils"/>
    </source>
</evidence>
<organism evidence="4 5">
    <name type="scientific">Kazachstania africana (strain ATCC 22294 / BCRC 22015 / CBS 2517 / CECT 1963 / NBRC 1671 / NRRL Y-8276)</name>
    <name type="common">Yeast</name>
    <name type="synonym">Kluyveromyces africanus</name>
    <dbReference type="NCBI Taxonomy" id="1071382"/>
    <lineage>
        <taxon>Eukaryota</taxon>
        <taxon>Fungi</taxon>
        <taxon>Dikarya</taxon>
        <taxon>Ascomycota</taxon>
        <taxon>Saccharomycotina</taxon>
        <taxon>Saccharomycetes</taxon>
        <taxon>Saccharomycetales</taxon>
        <taxon>Saccharomycetaceae</taxon>
        <taxon>Kazachstania</taxon>
    </lineage>
</organism>
<dbReference type="GO" id="GO:0001156">
    <property type="term" value="F:TFIIIC-class transcription factor complex binding"/>
    <property type="evidence" value="ECO:0007669"/>
    <property type="project" value="EnsemblFungi"/>
</dbReference>
<evidence type="ECO:0000259" key="3">
    <source>
        <dbReference type="SMART" id="SM00717"/>
    </source>
</evidence>
<dbReference type="PANTHER" id="PTHR22929:SF0">
    <property type="entry name" value="TRANSCRIPTION FACTOR TFIIIB COMPONENT B'' HOMOLOG"/>
    <property type="match status" value="1"/>
</dbReference>
<dbReference type="GO" id="GO:0000995">
    <property type="term" value="F:RNA polymerase III general transcription initiation factor activity"/>
    <property type="evidence" value="ECO:0007669"/>
    <property type="project" value="InterPro"/>
</dbReference>
<reference evidence="4 5" key="1">
    <citation type="journal article" date="2011" name="Proc. Natl. Acad. Sci. U.S.A.">
        <title>Evolutionary erosion of yeast sex chromosomes by mating-type switching accidents.</title>
        <authorList>
            <person name="Gordon J.L."/>
            <person name="Armisen D."/>
            <person name="Proux-Wera E."/>
            <person name="Oheigeartaigh S.S."/>
            <person name="Byrne K.P."/>
            <person name="Wolfe K.H."/>
        </authorList>
    </citation>
    <scope>NUCLEOTIDE SEQUENCE [LARGE SCALE GENOMIC DNA]</scope>
    <source>
        <strain evidence="5">ATCC 22294 / BCRC 22015 / CBS 2517 / CECT 1963 / NBRC 1671 / NRRL Y-8276</strain>
    </source>
</reference>
<keyword evidence="1" id="KW-0175">Coiled coil</keyword>
<dbReference type="Pfam" id="PF15963">
    <property type="entry name" value="Myb_DNA-bind_7"/>
    <property type="match status" value="1"/>
</dbReference>
<dbReference type="InterPro" id="IPR039467">
    <property type="entry name" value="TFIIIB_B''_Myb"/>
</dbReference>
<sequence length="581" mass="66784">MSSVVNKSGTRFAPKVRQRRTATASPVPLLTQRLPAKTNVIEDKPSDVEKSNSDREDDMHDREDRALVRGNEEDAKVSISMDVSPVEKPSTLSRDELFTFLDTSTQRSKPHVVQARSSRLNSLTHHLLGTIDAKPVFKPSYNEMTVPPTRRLSTISNGNRNPNTLPRRIRINSLLDNASPNDDTLRSIKKRRKSSASRRKSTSTHRLSVVSKIKRDPALDTDGIYDRNGNVHDPFKIRSIKDLPKKIEEKDSSRYTIDESIFTMADLCKPTLPIGEISDNFERANQATRSKLEKRKKRRELRQKAREDFKSLQALNKEEDERLKQERKEAAEKFLNRDVPEYQETPTQGIKLKLNPDGQINVDEESTVVDRHKNASLENAHKEKVDENPFENLYNYGTYGKGSYTDPWKTEELIKFYKALSMWGTDFNVISQLFPYRTRRQIKSKFISEEKKHPVMVELALRSKLPPDFVQYCTDIKKEIGTVDDFNKKIEELQINHENNLKELERAKENAKLEDIKTQNELENSPINKKSAGGLMSNDLKNYRKSEVVLGTIDDIKRQREETAKKEEDDENDGDVSTAAE</sequence>
<evidence type="ECO:0000313" key="5">
    <source>
        <dbReference type="Proteomes" id="UP000005220"/>
    </source>
</evidence>
<dbReference type="HOGENOM" id="CLU_021041_1_0_1"/>
<feature type="region of interest" description="Disordered" evidence="2">
    <location>
        <begin position="1"/>
        <end position="71"/>
    </location>
</feature>
<gene>
    <name evidence="4" type="primary">KAFR0H03350</name>
    <name evidence="4" type="ORF">KAFR_0H03350</name>
</gene>
<feature type="region of interest" description="Disordered" evidence="2">
    <location>
        <begin position="518"/>
        <end position="538"/>
    </location>
</feature>
<dbReference type="EMBL" id="HE650828">
    <property type="protein sequence ID" value="CCF59745.1"/>
    <property type="molecule type" value="Genomic_DNA"/>
</dbReference>
<protein>
    <recommendedName>
        <fullName evidence="3">Myb-like domain-containing protein</fullName>
    </recommendedName>
</protein>
<feature type="domain" description="Myb-like" evidence="3">
    <location>
        <begin position="404"/>
        <end position="452"/>
    </location>
</feature>
<dbReference type="InParanoid" id="H2AZI9"/>
<dbReference type="Proteomes" id="UP000005220">
    <property type="component" value="Chromosome 8"/>
</dbReference>
<feature type="region of interest" description="Disordered" evidence="2">
    <location>
        <begin position="174"/>
        <end position="212"/>
    </location>
</feature>
<feature type="compositionally biased region" description="Basic residues" evidence="2">
    <location>
        <begin position="187"/>
        <end position="203"/>
    </location>
</feature>